<evidence type="ECO:0000313" key="7">
    <source>
        <dbReference type="EMBL" id="OCF34469.1"/>
    </source>
</evidence>
<dbReference type="AlphaFoldDB" id="A0A1B9GTT5"/>
<evidence type="ECO:0000259" key="6">
    <source>
        <dbReference type="PROSITE" id="PS50405"/>
    </source>
</evidence>
<evidence type="ECO:0000259" key="5">
    <source>
        <dbReference type="PROSITE" id="PS50404"/>
    </source>
</evidence>
<accession>A0A1B9GTT5</accession>
<protein>
    <recommendedName>
        <fullName evidence="1">glutathione transferase</fullName>
        <ecNumber evidence="1">2.5.1.18</ecNumber>
    </recommendedName>
</protein>
<dbReference type="OrthoDB" id="249703at2759"/>
<dbReference type="GO" id="GO:0043295">
    <property type="term" value="F:glutathione binding"/>
    <property type="evidence" value="ECO:0007669"/>
    <property type="project" value="TreeGrafter"/>
</dbReference>
<dbReference type="InterPro" id="IPR036282">
    <property type="entry name" value="Glutathione-S-Trfase_C_sf"/>
</dbReference>
<dbReference type="InterPro" id="IPR004046">
    <property type="entry name" value="GST_C"/>
</dbReference>
<reference evidence="7 8" key="1">
    <citation type="submission" date="2013-07" db="EMBL/GenBank/DDBJ databases">
        <title>The Genome Sequence of Cryptococcus heveanensis BCC8398.</title>
        <authorList>
            <consortium name="The Broad Institute Genome Sequencing Platform"/>
            <person name="Cuomo C."/>
            <person name="Litvintseva A."/>
            <person name="Chen Y."/>
            <person name="Heitman J."/>
            <person name="Sun S."/>
            <person name="Springer D."/>
            <person name="Dromer F."/>
            <person name="Young S.K."/>
            <person name="Zeng Q."/>
            <person name="Gargeya S."/>
            <person name="Fitzgerald M."/>
            <person name="Abouelleil A."/>
            <person name="Alvarado L."/>
            <person name="Berlin A.M."/>
            <person name="Chapman S.B."/>
            <person name="Dewar J."/>
            <person name="Goldberg J."/>
            <person name="Griggs A."/>
            <person name="Gujja S."/>
            <person name="Hansen M."/>
            <person name="Howarth C."/>
            <person name="Imamovic A."/>
            <person name="Larimer J."/>
            <person name="McCowan C."/>
            <person name="Murphy C."/>
            <person name="Pearson M."/>
            <person name="Priest M."/>
            <person name="Roberts A."/>
            <person name="Saif S."/>
            <person name="Shea T."/>
            <person name="Sykes S."/>
            <person name="Wortman J."/>
            <person name="Nusbaum C."/>
            <person name="Birren B."/>
        </authorList>
    </citation>
    <scope>NUCLEOTIDE SEQUENCE [LARGE SCALE GENOMIC DNA]</scope>
    <source>
        <strain evidence="7 8">BCC8398</strain>
    </source>
</reference>
<name>A0A1B9GTT5_9TREE</name>
<dbReference type="InterPro" id="IPR004045">
    <property type="entry name" value="Glutathione_S-Trfase_N"/>
</dbReference>
<proteinExistence type="predicted"/>
<evidence type="ECO:0000256" key="3">
    <source>
        <dbReference type="ARBA" id="ARBA00047960"/>
    </source>
</evidence>
<dbReference type="PROSITE" id="PS50404">
    <property type="entry name" value="GST_NTER"/>
    <property type="match status" value="1"/>
</dbReference>
<evidence type="ECO:0000313" key="8">
    <source>
        <dbReference type="Proteomes" id="UP000092666"/>
    </source>
</evidence>
<dbReference type="EC" id="2.5.1.18" evidence="1"/>
<dbReference type="GO" id="GO:0006749">
    <property type="term" value="P:glutathione metabolic process"/>
    <property type="evidence" value="ECO:0007669"/>
    <property type="project" value="TreeGrafter"/>
</dbReference>
<evidence type="ECO:0000256" key="4">
    <source>
        <dbReference type="SAM" id="MobiDB-lite"/>
    </source>
</evidence>
<dbReference type="Gene3D" id="1.20.1050.10">
    <property type="match status" value="1"/>
</dbReference>
<feature type="domain" description="GST N-terminal" evidence="5">
    <location>
        <begin position="1"/>
        <end position="89"/>
    </location>
</feature>
<dbReference type="InterPro" id="IPR036249">
    <property type="entry name" value="Thioredoxin-like_sf"/>
</dbReference>
<dbReference type="STRING" id="1296120.A0A1B9GTT5"/>
<evidence type="ECO:0000256" key="2">
    <source>
        <dbReference type="ARBA" id="ARBA00022679"/>
    </source>
</evidence>
<sequence length="280" mass="31741">MVNVVYGTIESSHMRMILIAAAEMGLLNTPAFELRKLDWMILYGPDDQFDCKASPFKRFPWFEDTGNGVKLYESRAIIKYLAARTKSPLLPDLSEPAAMAKFDSACSIELGDFAPYTNRFLWEVFYGPMFARKPPTPDVVHMCQDALTNSLRGYERILRDQNYLAGDDLTLVDLFHIPAGYLATQLGAIPILQDSVPRFPIPGPADVPSRSEGSIPLPDQGKEGDGTWPLPHVKAWWDKLLQRESVKLVNKMFEDRMIEWAEAQKNDETKTNYDYTANKL</sequence>
<dbReference type="GO" id="GO:0004364">
    <property type="term" value="F:glutathione transferase activity"/>
    <property type="evidence" value="ECO:0007669"/>
    <property type="project" value="UniProtKB-EC"/>
</dbReference>
<keyword evidence="2" id="KW-0808">Transferase</keyword>
<dbReference type="GO" id="GO:0005737">
    <property type="term" value="C:cytoplasm"/>
    <property type="evidence" value="ECO:0007669"/>
    <property type="project" value="TreeGrafter"/>
</dbReference>
<evidence type="ECO:0000256" key="1">
    <source>
        <dbReference type="ARBA" id="ARBA00012452"/>
    </source>
</evidence>
<reference evidence="8" key="2">
    <citation type="submission" date="2013-12" db="EMBL/GenBank/DDBJ databases">
        <title>Evolution of pathogenesis and genome organization in the Tremellales.</title>
        <authorList>
            <person name="Cuomo C."/>
            <person name="Litvintseva A."/>
            <person name="Heitman J."/>
            <person name="Chen Y."/>
            <person name="Sun S."/>
            <person name="Springer D."/>
            <person name="Dromer F."/>
            <person name="Young S."/>
            <person name="Zeng Q."/>
            <person name="Chapman S."/>
            <person name="Gujja S."/>
            <person name="Saif S."/>
            <person name="Birren B."/>
        </authorList>
    </citation>
    <scope>NUCLEOTIDE SEQUENCE [LARGE SCALE GENOMIC DNA]</scope>
    <source>
        <strain evidence="8">BCC8398</strain>
    </source>
</reference>
<organism evidence="7 8">
    <name type="scientific">Kwoniella heveanensis BCC8398</name>
    <dbReference type="NCBI Taxonomy" id="1296120"/>
    <lineage>
        <taxon>Eukaryota</taxon>
        <taxon>Fungi</taxon>
        <taxon>Dikarya</taxon>
        <taxon>Basidiomycota</taxon>
        <taxon>Agaricomycotina</taxon>
        <taxon>Tremellomycetes</taxon>
        <taxon>Tremellales</taxon>
        <taxon>Cryptococcaceae</taxon>
        <taxon>Kwoniella</taxon>
    </lineage>
</organism>
<keyword evidence="8" id="KW-1185">Reference proteome</keyword>
<gene>
    <name evidence="7" type="ORF">I316_03984</name>
</gene>
<dbReference type="EMBL" id="KV700125">
    <property type="protein sequence ID" value="OCF34469.1"/>
    <property type="molecule type" value="Genomic_DNA"/>
</dbReference>
<dbReference type="Gene3D" id="3.40.30.10">
    <property type="entry name" value="Glutaredoxin"/>
    <property type="match status" value="1"/>
</dbReference>
<dbReference type="Proteomes" id="UP000092666">
    <property type="component" value="Unassembled WGS sequence"/>
</dbReference>
<dbReference type="SUPFAM" id="SSF47616">
    <property type="entry name" value="GST C-terminal domain-like"/>
    <property type="match status" value="1"/>
</dbReference>
<dbReference type="SUPFAM" id="SSF52833">
    <property type="entry name" value="Thioredoxin-like"/>
    <property type="match status" value="1"/>
</dbReference>
<dbReference type="PANTHER" id="PTHR43900:SF3">
    <property type="entry name" value="GLUTATHIONE S-TRANSFERASE RHO"/>
    <property type="match status" value="1"/>
</dbReference>
<dbReference type="PANTHER" id="PTHR43900">
    <property type="entry name" value="GLUTATHIONE S-TRANSFERASE RHO"/>
    <property type="match status" value="1"/>
</dbReference>
<comment type="catalytic activity">
    <reaction evidence="3">
        <text>RX + glutathione = an S-substituted glutathione + a halide anion + H(+)</text>
        <dbReference type="Rhea" id="RHEA:16437"/>
        <dbReference type="ChEBI" id="CHEBI:15378"/>
        <dbReference type="ChEBI" id="CHEBI:16042"/>
        <dbReference type="ChEBI" id="CHEBI:17792"/>
        <dbReference type="ChEBI" id="CHEBI:57925"/>
        <dbReference type="ChEBI" id="CHEBI:90779"/>
        <dbReference type="EC" id="2.5.1.18"/>
    </reaction>
</comment>
<dbReference type="PROSITE" id="PS50405">
    <property type="entry name" value="GST_CTER"/>
    <property type="match status" value="1"/>
</dbReference>
<feature type="domain" description="GST C-terminal" evidence="6">
    <location>
        <begin position="95"/>
        <end position="273"/>
    </location>
</feature>
<dbReference type="Pfam" id="PF13417">
    <property type="entry name" value="GST_N_3"/>
    <property type="match status" value="1"/>
</dbReference>
<dbReference type="InterPro" id="IPR010987">
    <property type="entry name" value="Glutathione-S-Trfase_C-like"/>
</dbReference>
<dbReference type="Pfam" id="PF00043">
    <property type="entry name" value="GST_C"/>
    <property type="match status" value="1"/>
</dbReference>
<feature type="region of interest" description="Disordered" evidence="4">
    <location>
        <begin position="202"/>
        <end position="226"/>
    </location>
</feature>